<feature type="region of interest" description="Disordered" evidence="1">
    <location>
        <begin position="745"/>
        <end position="771"/>
    </location>
</feature>
<dbReference type="InterPro" id="IPR025486">
    <property type="entry name" value="DUF4378"/>
</dbReference>
<reference evidence="4 5" key="1">
    <citation type="submission" date="2024-02" db="EMBL/GenBank/DDBJ databases">
        <authorList>
            <person name="Vignale AGUSTIN F."/>
            <person name="Sosa J E."/>
            <person name="Modenutti C."/>
        </authorList>
    </citation>
    <scope>NUCLEOTIDE SEQUENCE [LARGE SCALE GENOMIC DNA]</scope>
</reference>
<feature type="compositionally biased region" description="Basic and acidic residues" evidence="1">
    <location>
        <begin position="281"/>
        <end position="292"/>
    </location>
</feature>
<evidence type="ECO:0000256" key="1">
    <source>
        <dbReference type="SAM" id="MobiDB-lite"/>
    </source>
</evidence>
<dbReference type="PANTHER" id="PTHR46836">
    <property type="entry name" value="AFADIN"/>
    <property type="match status" value="1"/>
</dbReference>
<feature type="region of interest" description="Disordered" evidence="1">
    <location>
        <begin position="281"/>
        <end position="302"/>
    </location>
</feature>
<name>A0ABC8SCY8_9AQUA</name>
<sequence length="947" mass="107009">MGLDELPAQQPIHKQQRVLSEDYLRKSASIGLLEKHSCYKSRTSRIKIGKQQEFKDVFGAQILKKDKQRNLLVPQKNENSSTTEAKMTSIRQQFSNAKNISMNEELWHSLEFEDVLEDLDSKKGTLPRYLKEPDSLLIKNLHDRQGLQPSSRSSCLTFLKSSYVASYRKNEICRNSEKKTYHRNILRPNQKLENDFNTGSGGRLDMDNLHKNFKSRLKFRDETCHSPARIVLLKPNFVKVQNAARFSFSPSSDVGFEWDDKNHEKFHRPRNGESYNEVTEIKRSSNDMEPSRHSFRVSRGNAKKTAQQIQHSISGSSAESRQELRGYSISANESEMVMLSCPNFVDWKYRNQISYPPSNGLSLAEEDKKQLLERREMTKSFQEVGAASRTCTLGEMLAIPDQETRPRNLNYKPDEHVLCSQFNMNGGNLDLVSPSAITSKDCWKDESVRNLSRSRPLHYSCNIVGSPKSRTRGEAFFRGWCLRREEAISGEENKSRKQEFSQRYAISLNDSKFSCEKPLSVVPFMDLESIRNIQETCAVLDELESKPEENDICEENPLVIMLSSSDVPYSSSDYDRPIQGTQIIQDDLENSYDETDVSKDSGQNYKISNLSVDILATVSRVADVVADGKTGSDGISSGISDQQQSGPTPNILLVKNGNCPSHVWDASTGQKSSIGSPEEGLVPSNCTKTDPEFPMSLGEAYQPSPNSVLEPSFEEEISSGSKCFESACADLQGLWMQLQLLKSESEDTHSETSGMLVSSDEDTGEGSVDLSDKNGKLTGLFRAEEGRDFSYLVDALDEAGFQGGNLEMGFETWYSPECPVSPSVFEALEKKYGKQTSWEKLERRLLFDRINAGLMEILNTGSMDCYMWSKPLRRRISSALRRDVVEEELWLLLVSQEKEVSKDLSEKALGKKMRWLDTGDDISAICTEMEIFLFNELAEEFASVLSI</sequence>
<gene>
    <name evidence="4" type="ORF">ILEXP_LOCUS23465</name>
</gene>
<feature type="domain" description="DUF3741" evidence="2">
    <location>
        <begin position="91"/>
        <end position="135"/>
    </location>
</feature>
<evidence type="ECO:0000313" key="4">
    <source>
        <dbReference type="EMBL" id="CAK9155071.1"/>
    </source>
</evidence>
<protein>
    <recommendedName>
        <fullName evidence="6">DUF4378 domain-containing protein</fullName>
    </recommendedName>
</protein>
<dbReference type="EMBL" id="CAUOFW020002636">
    <property type="protein sequence ID" value="CAK9155071.1"/>
    <property type="molecule type" value="Genomic_DNA"/>
</dbReference>
<comment type="caution">
    <text evidence="4">The sequence shown here is derived from an EMBL/GenBank/DDBJ whole genome shotgun (WGS) entry which is preliminary data.</text>
</comment>
<dbReference type="PANTHER" id="PTHR46836:SF7">
    <property type="entry name" value="PHOSPHATIDYLINOSITOL N-ACETYGLUCOSAMINLYTRANSFERASE SUBUNIT P-LIKE PROTEIN"/>
    <property type="match status" value="1"/>
</dbReference>
<dbReference type="Pfam" id="PF14309">
    <property type="entry name" value="DUF4378"/>
    <property type="match status" value="1"/>
</dbReference>
<dbReference type="AlphaFoldDB" id="A0ABC8SCY8"/>
<evidence type="ECO:0000259" key="2">
    <source>
        <dbReference type="Pfam" id="PF12552"/>
    </source>
</evidence>
<dbReference type="InterPro" id="IPR022212">
    <property type="entry name" value="DUF3741"/>
</dbReference>
<evidence type="ECO:0000259" key="3">
    <source>
        <dbReference type="Pfam" id="PF14309"/>
    </source>
</evidence>
<evidence type="ECO:0000313" key="5">
    <source>
        <dbReference type="Proteomes" id="UP001642360"/>
    </source>
</evidence>
<organism evidence="4 5">
    <name type="scientific">Ilex paraguariensis</name>
    <name type="common">yerba mate</name>
    <dbReference type="NCBI Taxonomy" id="185542"/>
    <lineage>
        <taxon>Eukaryota</taxon>
        <taxon>Viridiplantae</taxon>
        <taxon>Streptophyta</taxon>
        <taxon>Embryophyta</taxon>
        <taxon>Tracheophyta</taxon>
        <taxon>Spermatophyta</taxon>
        <taxon>Magnoliopsida</taxon>
        <taxon>eudicotyledons</taxon>
        <taxon>Gunneridae</taxon>
        <taxon>Pentapetalae</taxon>
        <taxon>asterids</taxon>
        <taxon>campanulids</taxon>
        <taxon>Aquifoliales</taxon>
        <taxon>Aquifoliaceae</taxon>
        <taxon>Ilex</taxon>
    </lineage>
</organism>
<evidence type="ECO:0008006" key="6">
    <source>
        <dbReference type="Google" id="ProtNLM"/>
    </source>
</evidence>
<dbReference type="Pfam" id="PF12552">
    <property type="entry name" value="DUF3741"/>
    <property type="match status" value="1"/>
</dbReference>
<accession>A0ABC8SCY8</accession>
<proteinExistence type="predicted"/>
<dbReference type="Proteomes" id="UP001642360">
    <property type="component" value="Unassembled WGS sequence"/>
</dbReference>
<feature type="domain" description="DUF4378" evidence="3">
    <location>
        <begin position="788"/>
        <end position="940"/>
    </location>
</feature>
<keyword evidence="5" id="KW-1185">Reference proteome</keyword>